<comment type="caution">
    <text evidence="1">The sequence shown here is derived from an EMBL/GenBank/DDBJ whole genome shotgun (WGS) entry which is preliminary data.</text>
</comment>
<sequence length="83" mass="9154">MQVQLACLIAHFEVNLSPITLSLIGATRALLAVVRHLTVGQVSMSCLVLTLAFYVELMPTQRAERVNLLNQACLVTVYPPLFE</sequence>
<evidence type="ECO:0000313" key="1">
    <source>
        <dbReference type="EMBL" id="CAA9891116.1"/>
    </source>
</evidence>
<dbReference type="Proteomes" id="UP000494216">
    <property type="component" value="Unassembled WGS sequence"/>
</dbReference>
<keyword evidence="2" id="KW-1185">Reference proteome</keyword>
<evidence type="ECO:0000313" key="2">
    <source>
        <dbReference type="Proteomes" id="UP000494216"/>
    </source>
</evidence>
<proteinExistence type="predicted"/>
<gene>
    <name evidence="1" type="ORF">METHB2_340034</name>
</gene>
<name>A0A8S0XIW8_9GAMM</name>
<protein>
    <submittedName>
        <fullName evidence="1">Uncharacterized protein</fullName>
    </submittedName>
</protein>
<organism evidence="1 2">
    <name type="scientific">Candidatus Methylobacter favarea</name>
    <dbReference type="NCBI Taxonomy" id="2707345"/>
    <lineage>
        <taxon>Bacteria</taxon>
        <taxon>Pseudomonadati</taxon>
        <taxon>Pseudomonadota</taxon>
        <taxon>Gammaproteobacteria</taxon>
        <taxon>Methylococcales</taxon>
        <taxon>Methylococcaceae</taxon>
        <taxon>Methylobacter</taxon>
    </lineage>
</organism>
<reference evidence="1 2" key="1">
    <citation type="submission" date="2020-02" db="EMBL/GenBank/DDBJ databases">
        <authorList>
            <person name="Hogendoorn C."/>
        </authorList>
    </citation>
    <scope>NUCLEOTIDE SEQUENCE [LARGE SCALE GENOMIC DNA]</scope>
    <source>
        <strain evidence="1">METHB21</strain>
    </source>
</reference>
<dbReference type="AlphaFoldDB" id="A0A8S0XIW8"/>
<dbReference type="EMBL" id="CADCXN010000063">
    <property type="protein sequence ID" value="CAA9891116.1"/>
    <property type="molecule type" value="Genomic_DNA"/>
</dbReference>
<accession>A0A8S0XIW8</accession>